<keyword evidence="6" id="KW-0472">Membrane</keyword>
<dbReference type="GO" id="GO:0016491">
    <property type="term" value="F:oxidoreductase activity"/>
    <property type="evidence" value="ECO:0007669"/>
    <property type="project" value="UniProtKB-KW"/>
</dbReference>
<comment type="caution">
    <text evidence="8">The sequence shown here is derived from an EMBL/GenBank/DDBJ whole genome shotgun (WGS) entry which is preliminary data.</text>
</comment>
<protein>
    <recommendedName>
        <fullName evidence="7">Thioredoxin domain-containing protein</fullName>
    </recommendedName>
</protein>
<dbReference type="InterPro" id="IPR013766">
    <property type="entry name" value="Thioredoxin_domain"/>
</dbReference>
<keyword evidence="3" id="KW-0560">Oxidoreductase</keyword>
<keyword evidence="2" id="KW-0732">Signal</keyword>
<dbReference type="Gene3D" id="3.40.30.10">
    <property type="entry name" value="Glutaredoxin"/>
    <property type="match status" value="1"/>
</dbReference>
<dbReference type="InterPro" id="IPR036249">
    <property type="entry name" value="Thioredoxin-like_sf"/>
</dbReference>
<evidence type="ECO:0000256" key="6">
    <source>
        <dbReference type="SAM" id="Phobius"/>
    </source>
</evidence>
<keyword evidence="4" id="KW-1015">Disulfide bond</keyword>
<name>A0A2H0RL69_9BACT</name>
<evidence type="ECO:0000313" key="9">
    <source>
        <dbReference type="Proteomes" id="UP000230084"/>
    </source>
</evidence>
<dbReference type="AlphaFoldDB" id="A0A2H0RL69"/>
<feature type="transmembrane region" description="Helical" evidence="6">
    <location>
        <begin position="6"/>
        <end position="27"/>
    </location>
</feature>
<reference evidence="8 9" key="1">
    <citation type="submission" date="2017-09" db="EMBL/GenBank/DDBJ databases">
        <title>Depth-based differentiation of microbial function through sediment-hosted aquifers and enrichment of novel symbionts in the deep terrestrial subsurface.</title>
        <authorList>
            <person name="Probst A.J."/>
            <person name="Ladd B."/>
            <person name="Jarett J.K."/>
            <person name="Geller-Mcgrath D.E."/>
            <person name="Sieber C.M."/>
            <person name="Emerson J.B."/>
            <person name="Anantharaman K."/>
            <person name="Thomas B.C."/>
            <person name="Malmstrom R."/>
            <person name="Stieglmeier M."/>
            <person name="Klingl A."/>
            <person name="Woyke T."/>
            <person name="Ryan C.M."/>
            <person name="Banfield J.F."/>
        </authorList>
    </citation>
    <scope>NUCLEOTIDE SEQUENCE [LARGE SCALE GENOMIC DNA]</scope>
    <source>
        <strain evidence="8">CG10_big_fil_rev_8_21_14_0_10_50_16</strain>
    </source>
</reference>
<organism evidence="8 9">
    <name type="scientific">Candidatus Uhrbacteria bacterium CG10_big_fil_rev_8_21_14_0_10_50_16</name>
    <dbReference type="NCBI Taxonomy" id="1975039"/>
    <lineage>
        <taxon>Bacteria</taxon>
        <taxon>Candidatus Uhriibacteriota</taxon>
    </lineage>
</organism>
<proteinExistence type="inferred from homology"/>
<accession>A0A2H0RL69</accession>
<dbReference type="SUPFAM" id="SSF52833">
    <property type="entry name" value="Thioredoxin-like"/>
    <property type="match status" value="1"/>
</dbReference>
<dbReference type="PANTHER" id="PTHR13887">
    <property type="entry name" value="GLUTATHIONE S-TRANSFERASE KAPPA"/>
    <property type="match status" value="1"/>
</dbReference>
<dbReference type="PROSITE" id="PS51352">
    <property type="entry name" value="THIOREDOXIN_2"/>
    <property type="match status" value="1"/>
</dbReference>
<evidence type="ECO:0000256" key="4">
    <source>
        <dbReference type="ARBA" id="ARBA00023157"/>
    </source>
</evidence>
<dbReference type="InterPro" id="IPR012336">
    <property type="entry name" value="Thioredoxin-like_fold"/>
</dbReference>
<evidence type="ECO:0000256" key="5">
    <source>
        <dbReference type="ARBA" id="ARBA00023284"/>
    </source>
</evidence>
<dbReference type="PANTHER" id="PTHR13887:SF14">
    <property type="entry name" value="DISULFIDE BOND FORMATION PROTEIN D"/>
    <property type="match status" value="1"/>
</dbReference>
<keyword evidence="6" id="KW-1133">Transmembrane helix</keyword>
<evidence type="ECO:0000259" key="7">
    <source>
        <dbReference type="PROSITE" id="PS51352"/>
    </source>
</evidence>
<dbReference type="EMBL" id="PCYM01000010">
    <property type="protein sequence ID" value="PIR47301.1"/>
    <property type="molecule type" value="Genomic_DNA"/>
</dbReference>
<dbReference type="Pfam" id="PF13462">
    <property type="entry name" value="Thioredoxin_4"/>
    <property type="match status" value="1"/>
</dbReference>
<evidence type="ECO:0000256" key="3">
    <source>
        <dbReference type="ARBA" id="ARBA00023002"/>
    </source>
</evidence>
<evidence type="ECO:0000256" key="2">
    <source>
        <dbReference type="ARBA" id="ARBA00022729"/>
    </source>
</evidence>
<keyword evidence="5" id="KW-0676">Redox-active center</keyword>
<keyword evidence="6" id="KW-0812">Transmembrane</keyword>
<sequence>MGRKLLFLGVTSILALTILTVFVLVLLPDSALKVTPVVEVPETLEEPILTFLDPIRGYENADVTLVEFGDYSCPLCKTLEADLETLIAEAPNERRLIWKDAPNVQAHPDAFTLAMAARCAQDQGSFWEFHDYLFSALVTLNADQLQSAAEQLNLNGSTFAGCMASDVTRPIVQHTLDEAIALGITSTPTLFINGTLYTGPLTVTGIRAAIQAL</sequence>
<evidence type="ECO:0000313" key="8">
    <source>
        <dbReference type="EMBL" id="PIR47301.1"/>
    </source>
</evidence>
<comment type="similarity">
    <text evidence="1">Belongs to the thioredoxin family. DsbA subfamily.</text>
</comment>
<dbReference type="Proteomes" id="UP000230084">
    <property type="component" value="Unassembled WGS sequence"/>
</dbReference>
<evidence type="ECO:0000256" key="1">
    <source>
        <dbReference type="ARBA" id="ARBA00005791"/>
    </source>
</evidence>
<gene>
    <name evidence="8" type="ORF">COV06_04440</name>
</gene>
<feature type="domain" description="Thioredoxin" evidence="7">
    <location>
        <begin position="13"/>
        <end position="213"/>
    </location>
</feature>